<sequence>PPPSISHSSSPEGTGGIKERKKRKRKLVQKNISDLNIRKQIKDIVINLLFNDKRKDINKKKQKKTLTAFNKTSSSYMMHCVTNAYPINLIIIQSMYDNVYNDLKLIPIIEYDLRKILHYVNIVFQFISLTLRVSTDRLSRANIQIITLAMLYAMTLGYSYNNIVLFPQDRFLAHALPERRDLDIIGIDKKHITKGNTFIEYIYAEAFSKHFTLDELQIKMTDIDDNAEPLMRPANYRKNKR</sequence>
<evidence type="ECO:0000256" key="1">
    <source>
        <dbReference type="SAM" id="MobiDB-lite"/>
    </source>
</evidence>
<keyword evidence="2" id="KW-1133">Transmembrane helix</keyword>
<reference evidence="3" key="1">
    <citation type="journal article" date="2014" name="Front. Microbiol.">
        <title>High frequency of phylogenetically diverse reductive dehalogenase-homologous genes in deep subseafloor sedimentary metagenomes.</title>
        <authorList>
            <person name="Kawai M."/>
            <person name="Futagami T."/>
            <person name="Toyoda A."/>
            <person name="Takaki Y."/>
            <person name="Nishi S."/>
            <person name="Hori S."/>
            <person name="Arai W."/>
            <person name="Tsubouchi T."/>
            <person name="Morono Y."/>
            <person name="Uchiyama I."/>
            <person name="Ito T."/>
            <person name="Fujiyama A."/>
            <person name="Inagaki F."/>
            <person name="Takami H."/>
        </authorList>
    </citation>
    <scope>NUCLEOTIDE SEQUENCE</scope>
    <source>
        <strain evidence="3">Expedition CK06-06</strain>
    </source>
</reference>
<gene>
    <name evidence="3" type="ORF">S12H4_28094</name>
</gene>
<evidence type="ECO:0000256" key="2">
    <source>
        <dbReference type="SAM" id="Phobius"/>
    </source>
</evidence>
<keyword evidence="2" id="KW-0812">Transmembrane</keyword>
<feature type="compositionally biased region" description="Low complexity" evidence="1">
    <location>
        <begin position="1"/>
        <end position="11"/>
    </location>
</feature>
<name>X1UDR7_9ZZZZ</name>
<feature type="transmembrane region" description="Helical" evidence="2">
    <location>
        <begin position="141"/>
        <end position="160"/>
    </location>
</feature>
<proteinExistence type="predicted"/>
<feature type="region of interest" description="Disordered" evidence="1">
    <location>
        <begin position="1"/>
        <end position="24"/>
    </location>
</feature>
<evidence type="ECO:0000313" key="3">
    <source>
        <dbReference type="EMBL" id="GAJ01732.1"/>
    </source>
</evidence>
<organism evidence="3">
    <name type="scientific">marine sediment metagenome</name>
    <dbReference type="NCBI Taxonomy" id="412755"/>
    <lineage>
        <taxon>unclassified sequences</taxon>
        <taxon>metagenomes</taxon>
        <taxon>ecological metagenomes</taxon>
    </lineage>
</organism>
<dbReference type="AlphaFoldDB" id="X1UDR7"/>
<keyword evidence="2" id="KW-0472">Membrane</keyword>
<dbReference type="EMBL" id="BARW01016089">
    <property type="protein sequence ID" value="GAJ01732.1"/>
    <property type="molecule type" value="Genomic_DNA"/>
</dbReference>
<protein>
    <submittedName>
        <fullName evidence="3">Uncharacterized protein</fullName>
    </submittedName>
</protein>
<accession>X1UDR7</accession>
<feature type="non-terminal residue" evidence="3">
    <location>
        <position position="1"/>
    </location>
</feature>
<comment type="caution">
    <text evidence="3">The sequence shown here is derived from an EMBL/GenBank/DDBJ whole genome shotgun (WGS) entry which is preliminary data.</text>
</comment>